<protein>
    <submittedName>
        <fullName evidence="2">Uncharacterized protein</fullName>
    </submittedName>
</protein>
<name>A0A8S0Z1Z4_ARCPL</name>
<keyword evidence="3" id="KW-1185">Reference proteome</keyword>
<feature type="compositionally biased region" description="Basic and acidic residues" evidence="1">
    <location>
        <begin position="35"/>
        <end position="48"/>
    </location>
</feature>
<gene>
    <name evidence="2" type="ORF">APLA_LOCUS2929</name>
</gene>
<evidence type="ECO:0000313" key="2">
    <source>
        <dbReference type="EMBL" id="CAB3226542.1"/>
    </source>
</evidence>
<comment type="caution">
    <text evidence="2">The sequence shown here is derived from an EMBL/GenBank/DDBJ whole genome shotgun (WGS) entry which is preliminary data.</text>
</comment>
<proteinExistence type="predicted"/>
<feature type="region of interest" description="Disordered" evidence="1">
    <location>
        <begin position="1"/>
        <end position="78"/>
    </location>
</feature>
<accession>A0A8S0Z1Z4</accession>
<sequence>MGALGTGPVCPCPYGKDVPAQLPRALPAASATRNHGGDYRGDLRERGHPQGGPHQPQDRGGEDRHTTVLCNDARATQI</sequence>
<dbReference type="Proteomes" id="UP000494106">
    <property type="component" value="Unassembled WGS sequence"/>
</dbReference>
<evidence type="ECO:0000313" key="3">
    <source>
        <dbReference type="Proteomes" id="UP000494106"/>
    </source>
</evidence>
<dbReference type="AlphaFoldDB" id="A0A8S0Z1Z4"/>
<reference evidence="2 3" key="1">
    <citation type="submission" date="2020-04" db="EMBL/GenBank/DDBJ databases">
        <authorList>
            <person name="Wallbank WR R."/>
            <person name="Pardo Diaz C."/>
            <person name="Kozak K."/>
            <person name="Martin S."/>
            <person name="Jiggins C."/>
            <person name="Moest M."/>
            <person name="Warren A I."/>
            <person name="Byers J.R.P. K."/>
            <person name="Montejo-Kovacevich G."/>
            <person name="Yen C E."/>
        </authorList>
    </citation>
    <scope>NUCLEOTIDE SEQUENCE [LARGE SCALE GENOMIC DNA]</scope>
</reference>
<dbReference type="EMBL" id="CADEBC010000220">
    <property type="protein sequence ID" value="CAB3226542.1"/>
    <property type="molecule type" value="Genomic_DNA"/>
</dbReference>
<feature type="compositionally biased region" description="Basic and acidic residues" evidence="1">
    <location>
        <begin position="56"/>
        <end position="66"/>
    </location>
</feature>
<organism evidence="2 3">
    <name type="scientific">Arctia plantaginis</name>
    <name type="common">Wood tiger moth</name>
    <name type="synonym">Phalaena plantaginis</name>
    <dbReference type="NCBI Taxonomy" id="874455"/>
    <lineage>
        <taxon>Eukaryota</taxon>
        <taxon>Metazoa</taxon>
        <taxon>Ecdysozoa</taxon>
        <taxon>Arthropoda</taxon>
        <taxon>Hexapoda</taxon>
        <taxon>Insecta</taxon>
        <taxon>Pterygota</taxon>
        <taxon>Neoptera</taxon>
        <taxon>Endopterygota</taxon>
        <taxon>Lepidoptera</taxon>
        <taxon>Glossata</taxon>
        <taxon>Ditrysia</taxon>
        <taxon>Noctuoidea</taxon>
        <taxon>Erebidae</taxon>
        <taxon>Arctiinae</taxon>
        <taxon>Arctia</taxon>
    </lineage>
</organism>
<evidence type="ECO:0000256" key="1">
    <source>
        <dbReference type="SAM" id="MobiDB-lite"/>
    </source>
</evidence>
<dbReference type="OrthoDB" id="7472163at2759"/>